<keyword evidence="2" id="KW-0812">Transmembrane</keyword>
<keyword evidence="4" id="KW-0472">Membrane</keyword>
<reference evidence="6 7" key="1">
    <citation type="journal article" date="2012" name="J. Bacteriol.">
        <title>Draft genome of Streptomyces tsukubaensis NRRL 18488, the producer of the clinically important immunosuppressant tacrolimus (FK506).</title>
        <authorList>
            <person name="Barreiro C."/>
            <person name="Prieto C."/>
            <person name="Sola-Landa A."/>
            <person name="Solera E."/>
            <person name="Martinez-Castro M."/>
            <person name="Perez-Redondo R."/>
            <person name="Garcia-Estrada C."/>
            <person name="Aparicio J.F."/>
            <person name="Fernandez-Martinez L.T."/>
            <person name="Santos-Aberturas J."/>
            <person name="Salehi-Najafabadi Z."/>
            <person name="Rodriguez-Garcia A."/>
            <person name="Tauch A."/>
            <person name="Martin J.F."/>
        </authorList>
    </citation>
    <scope>NUCLEOTIDE SEQUENCE [LARGE SCALE GENOMIC DNA]</scope>
    <source>
        <strain evidence="7">DSM 42081 / NBRC 108919 / NRRL 18488 / 9993</strain>
    </source>
</reference>
<evidence type="ECO:0000313" key="6">
    <source>
        <dbReference type="EMBL" id="QKM67028.1"/>
    </source>
</evidence>
<name>I2N832_STRT9</name>
<accession>I2N832</accession>
<dbReference type="UniPathway" id="UPA00895"/>
<organism evidence="6 7">
    <name type="scientific">Streptomyces tsukubensis (strain DSM 42081 / NBRC 108919 / NRRL 18488 / 9993)</name>
    <dbReference type="NCBI Taxonomy" id="1114943"/>
    <lineage>
        <taxon>Bacteria</taxon>
        <taxon>Bacillati</taxon>
        <taxon>Actinomycetota</taxon>
        <taxon>Actinomycetes</taxon>
        <taxon>Kitasatosporales</taxon>
        <taxon>Streptomycetaceae</taxon>
        <taxon>Streptomyces</taxon>
    </lineage>
</organism>
<protein>
    <recommendedName>
        <fullName evidence="5">Methylamine utilisation protein MauE domain-containing protein</fullName>
    </recommendedName>
</protein>
<dbReference type="GO" id="GO:0030416">
    <property type="term" value="P:methylamine metabolic process"/>
    <property type="evidence" value="ECO:0007669"/>
    <property type="project" value="InterPro"/>
</dbReference>
<feature type="domain" description="Methylamine utilisation protein MauE" evidence="5">
    <location>
        <begin position="1"/>
        <end position="129"/>
    </location>
</feature>
<evidence type="ECO:0000313" key="7">
    <source>
        <dbReference type="Proteomes" id="UP000005940"/>
    </source>
</evidence>
<dbReference type="RefSeq" id="WP_006346055.1">
    <property type="nucleotide sequence ID" value="NZ_CP029159.1"/>
</dbReference>
<evidence type="ECO:0000256" key="4">
    <source>
        <dbReference type="ARBA" id="ARBA00023136"/>
    </source>
</evidence>
<evidence type="ECO:0000256" key="2">
    <source>
        <dbReference type="ARBA" id="ARBA00022692"/>
    </source>
</evidence>
<dbReference type="AlphaFoldDB" id="I2N832"/>
<gene>
    <name evidence="6" type="ORF">STSU_007465</name>
</gene>
<evidence type="ECO:0000256" key="3">
    <source>
        <dbReference type="ARBA" id="ARBA00022989"/>
    </source>
</evidence>
<comment type="subcellular location">
    <subcellularLocation>
        <location evidence="1">Membrane</location>
        <topology evidence="1">Multi-pass membrane protein</topology>
    </subcellularLocation>
</comment>
<sequence>MQAIGAFGQICLAAVFVWSAVLKFRDLRTFQRHIVLTVPAFGRSAFAVALAIPVLEVGIALALFLRHPVWAGFGAAGLMLLAFTVYLWRILRSRPGVSCGCVGSAGSEVSAAHLVRNAVLLVICAGAWWATASSEGPGPVDYALVAAPAAVVGVTLLHLGELAALFRFSQKN</sequence>
<evidence type="ECO:0000256" key="1">
    <source>
        <dbReference type="ARBA" id="ARBA00004141"/>
    </source>
</evidence>
<evidence type="ECO:0000259" key="5">
    <source>
        <dbReference type="Pfam" id="PF07291"/>
    </source>
</evidence>
<dbReference type="Pfam" id="PF07291">
    <property type="entry name" value="MauE"/>
    <property type="match status" value="1"/>
</dbReference>
<dbReference type="GO" id="GO:0016020">
    <property type="term" value="C:membrane"/>
    <property type="evidence" value="ECO:0007669"/>
    <property type="project" value="UniProtKB-SubCell"/>
</dbReference>
<keyword evidence="3" id="KW-1133">Transmembrane helix</keyword>
<dbReference type="Proteomes" id="UP000005940">
    <property type="component" value="Chromosome"/>
</dbReference>
<dbReference type="InterPro" id="IPR009908">
    <property type="entry name" value="Methylamine_util_MauE"/>
</dbReference>
<proteinExistence type="predicted"/>
<keyword evidence="7" id="KW-1185">Reference proteome</keyword>
<dbReference type="EMBL" id="CP029159">
    <property type="protein sequence ID" value="QKM67028.1"/>
    <property type="molecule type" value="Genomic_DNA"/>
</dbReference>